<sequence length="1447" mass="168985">MATFMQKPTIIISPDINDNKENSITNNENNMIIEETHHDKEDIITTNSDPITACEALRQQNDALRQELHDIRQEMDEITDQFRTEDAEEFKQLQAELEVAAKNCRILQFKLRKSEKRNETIEAEKAVLEEKIQQIIRDNNRARDFDEELLIAKEVSVRLHGELEKSEESRLITEKLNMALKQNLDTLKESLDQQLIKDTNDDYPSWQLSVYLYESLFREYILMEELAWLNTKNFNSKNSSNLNNNNRNDLSDLIHTYQQKISQLNNEISNLKHDVNNRDKELSQLRIQYKILNQRSRSADRNSNTSDDENNNNRSKRGVSVDGGEHLREQLNTSHDEIRLLKNKLLRSEDELNNIILEKESLLAKIDEQSKQGVDDTINQNLQIFINKIETLTTFIKENKINEKIVTDLQHSIRSSRWNKQLTDEQVQTQSTIIKTMEQTSEMTQQAKEFVILLQNKQDILDKIRYRLTNLTYDTNDTCSLLEELDKIKKNFEEKQENFNHLQKSYDNLQNSSKTYEEQFQIQINKYQLLEKTFEQQKIINNELQQENTRLSSFNIKQSQDLKHLEQLRQSILTFEKKLDQKQTRVNELSMKIIEKEDIIETKVKECQKHRLELQDIIETKVKECQKHRLELRELETKYYTLGKQLEEQILAMTKEMEKLNVEKEMLKFDLESIRLNQRNDRPASVRSTVEDEIARVKSECHQQIVDGEIECYKLRLNQSTSEKDELVRTIKELEKKYKELQIKYDANEQAWARLKTDTSDKQRKFDESIKLKSELQNAVDRLRQKLYDLEIHSQEKQNKYTIDKQQWETERLELVGKINELEEQLSKVTKRQRKDLEASWKKERNDLQKQLQQSQQSLKDLQKQIINREVPSHLTEKINILITENELLLNKIKELENVVDDVQLVKSEMERLRDKNSSDWNYWRKQQSDLYAQLRQQQFIKESILNKFDRLQKQIRSSSDNNHLARDVSVGPISLNSFHNETNFKTNLLSSSHESLMNDIELPHGTIDGRTVNANEIAGTINDSTLLSISNMDHDKQQILQKTYSTQENTAASLEEITVKIERVEDNLFSYRRFMDFIRAKSEKSSSVVRDDSLTNIINQTSISTNHKRLASAPPENLDQRLQRRSRFDANPNNSHEHIPSSSNENHSTDLSSDTIITPTTNYSKNRFFSLSRRFRFRTQSPEKNLASVHFLDEDIDLETKEPTIKKSDKPSKGILKALRHRSPFRFRSKDAIIIEQEPSPPPPPQPSSTPPPSPPPKEGKQKLSVPSTTKHRGRFIELKKTTTTKTSSSNTNSRKNVNITSMNDTSGSSLIRRTSGLKDLIHKFEVIPPKPKRITTDNLSSTEISQDEKINSDYSIDDQQQQQPRISTKTIDIPDLLQNVEKDSPTMLTKPILRHSNSNKQTASFDSATSMISATESINTTSSTTRKPTSTARPLMLSINKEESS</sequence>
<feature type="coiled-coil region" evidence="1">
    <location>
        <begin position="111"/>
        <end position="138"/>
    </location>
</feature>
<evidence type="ECO:0000256" key="2">
    <source>
        <dbReference type="SAM" id="MobiDB-lite"/>
    </source>
</evidence>
<dbReference type="PANTHER" id="PTHR15742:SF5">
    <property type="entry name" value="GIRDIN"/>
    <property type="match status" value="1"/>
</dbReference>
<feature type="region of interest" description="Disordered" evidence="2">
    <location>
        <begin position="1129"/>
        <end position="1159"/>
    </location>
</feature>
<feature type="compositionally biased region" description="Low complexity" evidence="2">
    <location>
        <begin position="1422"/>
        <end position="1433"/>
    </location>
</feature>
<feature type="coiled-coil region" evidence="1">
    <location>
        <begin position="247"/>
        <end position="288"/>
    </location>
</feature>
<dbReference type="Proteomes" id="UP000663864">
    <property type="component" value="Unassembled WGS sequence"/>
</dbReference>
<dbReference type="PANTHER" id="PTHR15742">
    <property type="entry name" value="GIRDIN"/>
    <property type="match status" value="1"/>
</dbReference>
<evidence type="ECO:0000313" key="4">
    <source>
        <dbReference type="Proteomes" id="UP000663864"/>
    </source>
</evidence>
<accession>A0A814MYT7</accession>
<evidence type="ECO:0000256" key="1">
    <source>
        <dbReference type="SAM" id="Coils"/>
    </source>
</evidence>
<feature type="coiled-coil region" evidence="1">
    <location>
        <begin position="54"/>
        <end position="81"/>
    </location>
</feature>
<feature type="region of interest" description="Disordered" evidence="2">
    <location>
        <begin position="1418"/>
        <end position="1447"/>
    </location>
</feature>
<reference evidence="3" key="1">
    <citation type="submission" date="2021-02" db="EMBL/GenBank/DDBJ databases">
        <authorList>
            <person name="Nowell W R."/>
        </authorList>
    </citation>
    <scope>NUCLEOTIDE SEQUENCE</scope>
</reference>
<feature type="compositionally biased region" description="Pro residues" evidence="2">
    <location>
        <begin position="1240"/>
        <end position="1258"/>
    </location>
</feature>
<feature type="coiled-coil region" evidence="1">
    <location>
        <begin position="618"/>
        <end position="677"/>
    </location>
</feature>
<dbReference type="InterPro" id="IPR049885">
    <property type="entry name" value="MTCL1-3"/>
</dbReference>
<gene>
    <name evidence="3" type="ORF">ZHD862_LOCUS16835</name>
</gene>
<feature type="region of interest" description="Disordered" evidence="2">
    <location>
        <begin position="1333"/>
        <end position="1366"/>
    </location>
</feature>
<feature type="region of interest" description="Disordered" evidence="2">
    <location>
        <begin position="1237"/>
        <end position="1312"/>
    </location>
</feature>
<feature type="compositionally biased region" description="Polar residues" evidence="2">
    <location>
        <begin position="1301"/>
        <end position="1312"/>
    </location>
</feature>
<feature type="coiled-coil region" evidence="1">
    <location>
        <begin position="717"/>
        <end position="916"/>
    </location>
</feature>
<feature type="compositionally biased region" description="Polar residues" evidence="2">
    <location>
        <begin position="1141"/>
        <end position="1159"/>
    </location>
</feature>
<evidence type="ECO:0000313" key="3">
    <source>
        <dbReference type="EMBL" id="CAF1086028.1"/>
    </source>
</evidence>
<feature type="compositionally biased region" description="Low complexity" evidence="2">
    <location>
        <begin position="1283"/>
        <end position="1300"/>
    </location>
</feature>
<feature type="coiled-coil region" evidence="1">
    <location>
        <begin position="338"/>
        <end position="372"/>
    </location>
</feature>
<feature type="coiled-coil region" evidence="1">
    <location>
        <begin position="482"/>
        <end position="585"/>
    </location>
</feature>
<protein>
    <submittedName>
        <fullName evidence="3">Uncharacterized protein</fullName>
    </submittedName>
</protein>
<keyword evidence="1" id="KW-0175">Coiled coil</keyword>
<dbReference type="EMBL" id="CAJNOT010000812">
    <property type="protein sequence ID" value="CAF1086028.1"/>
    <property type="molecule type" value="Genomic_DNA"/>
</dbReference>
<proteinExistence type="predicted"/>
<name>A0A814MYT7_9BILA</name>
<comment type="caution">
    <text evidence="3">The sequence shown here is derived from an EMBL/GenBank/DDBJ whole genome shotgun (WGS) entry which is preliminary data.</text>
</comment>
<organism evidence="3 4">
    <name type="scientific">Rotaria sordida</name>
    <dbReference type="NCBI Taxonomy" id="392033"/>
    <lineage>
        <taxon>Eukaryota</taxon>
        <taxon>Metazoa</taxon>
        <taxon>Spiralia</taxon>
        <taxon>Gnathifera</taxon>
        <taxon>Rotifera</taxon>
        <taxon>Eurotatoria</taxon>
        <taxon>Bdelloidea</taxon>
        <taxon>Philodinida</taxon>
        <taxon>Philodinidae</taxon>
        <taxon>Rotaria</taxon>
    </lineage>
</organism>
<feature type="region of interest" description="Disordered" evidence="2">
    <location>
        <begin position="295"/>
        <end position="325"/>
    </location>
</feature>